<dbReference type="PROSITE" id="PS00012">
    <property type="entry name" value="PHOSPHOPANTETHEINE"/>
    <property type="match status" value="1"/>
</dbReference>
<dbReference type="Gene3D" id="3.40.50.150">
    <property type="entry name" value="Vaccinia Virus protein VP39"/>
    <property type="match status" value="1"/>
</dbReference>
<evidence type="ECO:0000313" key="11">
    <source>
        <dbReference type="EMBL" id="SIO95379.1"/>
    </source>
</evidence>
<dbReference type="Gene3D" id="3.40.50.12780">
    <property type="entry name" value="N-terminal domain of ligase-like"/>
    <property type="match status" value="1"/>
</dbReference>
<keyword evidence="3" id="KW-0597">Phosphoprotein</keyword>
<dbReference type="GO" id="GO:0031177">
    <property type="term" value="F:phosphopantetheine binding"/>
    <property type="evidence" value="ECO:0007669"/>
    <property type="project" value="InterPro"/>
</dbReference>
<dbReference type="SUPFAM" id="SSF52777">
    <property type="entry name" value="CoA-dependent acyltransferases"/>
    <property type="match status" value="2"/>
</dbReference>
<dbReference type="CDD" id="cd19531">
    <property type="entry name" value="LCL_NRPS-like"/>
    <property type="match status" value="1"/>
</dbReference>
<dbReference type="SMART" id="SM00825">
    <property type="entry name" value="PKS_KS"/>
    <property type="match status" value="1"/>
</dbReference>
<dbReference type="Gene3D" id="3.30.559.10">
    <property type="entry name" value="Chloramphenicol acetyltransferase-like domain"/>
    <property type="match status" value="1"/>
</dbReference>
<dbReference type="SUPFAM" id="SSF53335">
    <property type="entry name" value="S-adenosyl-L-methionine-dependent methyltransferases"/>
    <property type="match status" value="1"/>
</dbReference>
<dbReference type="Pfam" id="PF05050">
    <property type="entry name" value="Methyltransf_21"/>
    <property type="match status" value="1"/>
</dbReference>
<dbReference type="InterPro" id="IPR000873">
    <property type="entry name" value="AMP-dep_synth/lig_dom"/>
</dbReference>
<evidence type="ECO:0000256" key="3">
    <source>
        <dbReference type="ARBA" id="ARBA00022553"/>
    </source>
</evidence>
<dbReference type="Pfam" id="PF02801">
    <property type="entry name" value="Ketoacyl-synt_C"/>
    <property type="match status" value="1"/>
</dbReference>
<keyword evidence="4" id="KW-0808">Transferase</keyword>
<sequence length="2064" mass="226631">MTHPISPEHLLQTALSSAQQQLWFLQCLAPQSPFYHIPAALRLRGQLDLNVLELALNEVIALQESLRTAFHTELGVPVRQVVPELRLTIPMTDLSGVPKSEQEATLNAALREEAQQLFDLSQAPLLRVRLYRLSHSHHLLQLTSHHLVMDGWSVGIFTHMLLNAYERELSGTTPIQQTIAPYAEFVRWQQEQAGTPDRVAEDIRYWQAQLRDAPTKLRLPFDKVRSHPPTYHGKTETFMLPSGLPARLSEIAHRFGATLFSSLLAAFHLTLARMTGQQDLVIASAVSNRTLAQFEPMIGCCANTLPLRARIESDSCFRELLEAVSESVVGALDHQTLPFEKLIGALALERDPIVPPFTQVMFLFEPGGKKHWDLPYLTVTPVPVFCDSAKFALGLYVQEVEGTYQASLEYSTELFAAQTIQDLIHNFIDTLTRVVEAPELPFNHLFSGKTIPEAATLPEPQTTLHERIFRQALVSPQSSALAWQGGEMSYRELLQRANDMTRKLQQAGVAAGDRVGIAMRKSPQAIVAILGVLASGAAYVPLDTRQPKKRLQQMIVQADLSLVLDERHAFHQFDAAAFQPFEVAACDSGSLAYIMFTSGTAGVPKGVMVRHESLVHLADALHDTVYREFVSRDGCKQKLRIGLNGPLHFDTSVKQLLQLAFGHCLYLLPEAERGFEPAAICHALESGQVDVFDCTPSQMALLMQQGLGRKELIGPTMALLGGEAIPLRFWQQLAALETMTVWNLYGPTECTVDVTAARVTGEKVTIGTPLPGMSIIILDERQRPVIDGMIGEICVSGRGVASGYIGDPQLTAERFIHCCGDDDEDEYSLGSDDMCYLTGDLGRLMSDGQIEYLGRCDSQLKVRGVRIEATDVETVLSEHPAIHAAIAWQPPVTEDSVTSPFIAGIVAERMQSPLVGGLVRQALPNGLAVVGFNPNETDFLYHEVFVNNAYFRHGIRIDDGACVIDVGANIGLFGVAVSCLADRVKLYSLEPNPYLTEVLRTNLSLYAPDADVQVLGAGEVAGRYPFTFYPHLSFLSGLYADPAQEKSLVRSYLERHHAAALEGLRENRESAIELLLERELTARQLEVEIQPLSQLIDQAGLSRIDLLKINAEKSEEAVLAGIRSEHWARLAQIVMEVHDQDGRLDRLVRRLQEQGFDVTVDEDWSVDRKEGIYYLYARRPSEDGKSRPSPDVGSIQGEGVLTRQTVQEHLQKYFPEHLLPNRIIFLEQLPMTSRGKLDRRAVMPESVDESVMAADDMTLTETEQRVIALWQSVIPGAPLIGRHSRFFDVGGDSLLLAQVYMRLHELGEYHLTLTELFEYGTPAALASRLACDDQSAAQATGQQSQQHVEVNEPIAIVGMAGRFPGAKDIHALWKKLCGGEVTVSRFSAQELTQAGVSEAMQQDPAFVPVGGVLADIDCFDAGFFGFSPREADIMDPQQRLFMETVWHALEDAGCICETRTGVFAGSGVSTYLLNNIWQNKELVEQIGAHRLLIANDKDHIVTQTSYRLGLRGPSLAVQTSCSSSLVAVHMACRSLHQGECDVAVAGGVSVRVPQRTGYRYQQGSIGSCDGVCAPFDVSANGTVSGNGVAVVTLKRFSDAQKAGDRIMAVIKGSAINNDGNQKIGYTAPSVEGQSEVINAALLAAQVKPADIGYVEAHGTGTLLGDPIEIESLKRAFRCQDESASVRHCAVGSIKGTLGHLDSAAGVAGLIKATLMVQKGMFVPSANFSQPNPNIDFSVTPFTVCTETGPWQETDGLRRAGVSSFGIGGTNAHVVLEQAPLPLEETQRATMPYAALLVWSAHHEQALEQWTQMLSSVLDESEDLCDIAYSLQTGRRPMMYRRTLVATNLADAADALRNGRFQTTVCNVGESGHDAAEISRLIAAFHDSQADDNPEIQRQNILENLATIWRQGGEIDWLQLYPQRRCNRVSLPLYPFSDQHHWIGSDETEPLPVVSPSPEWVNPAPLTPLNDSGEEAKKTVQNTDSETIMAVLTSIWQNALGVTDIHPDDDFFDLGGHSLLAIEILDEIRLHWSVDLPLKAVFEATSIALLTGVVQECLSAETGDV</sequence>
<dbReference type="Gene3D" id="1.10.1240.100">
    <property type="match status" value="1"/>
</dbReference>
<dbReference type="InterPro" id="IPR032821">
    <property type="entry name" value="PKS_assoc"/>
</dbReference>
<comment type="cofactor">
    <cofactor evidence="1">
        <name>pantetheine 4'-phosphate</name>
        <dbReference type="ChEBI" id="CHEBI:47942"/>
    </cofactor>
</comment>
<dbReference type="GO" id="GO:0005737">
    <property type="term" value="C:cytoplasm"/>
    <property type="evidence" value="ECO:0007669"/>
    <property type="project" value="TreeGrafter"/>
</dbReference>
<evidence type="ECO:0000256" key="6">
    <source>
        <dbReference type="ARBA" id="ARBA00022832"/>
    </source>
</evidence>
<dbReference type="GO" id="GO:0044550">
    <property type="term" value="P:secondary metabolite biosynthetic process"/>
    <property type="evidence" value="ECO:0007669"/>
    <property type="project" value="TreeGrafter"/>
</dbReference>
<dbReference type="EMBL" id="FSSB01000018">
    <property type="protein sequence ID" value="SIO95379.1"/>
    <property type="molecule type" value="Genomic_DNA"/>
</dbReference>
<keyword evidence="8" id="KW-0511">Multifunctional enzyme</keyword>
<accession>A0A1N6M7H0</accession>
<evidence type="ECO:0000256" key="8">
    <source>
        <dbReference type="ARBA" id="ARBA00023268"/>
    </source>
</evidence>
<dbReference type="FunFam" id="3.40.47.10:FF:000042">
    <property type="entry name" value="Polyketide synthase Pks13"/>
    <property type="match status" value="1"/>
</dbReference>
<dbReference type="InterPro" id="IPR014031">
    <property type="entry name" value="Ketoacyl_synth_C"/>
</dbReference>
<dbReference type="PANTHER" id="PTHR45527:SF1">
    <property type="entry name" value="FATTY ACID SYNTHASE"/>
    <property type="match status" value="1"/>
</dbReference>
<dbReference type="GO" id="GO:0016746">
    <property type="term" value="F:acyltransferase activity"/>
    <property type="evidence" value="ECO:0007669"/>
    <property type="project" value="InterPro"/>
</dbReference>
<dbReference type="Gene3D" id="3.40.47.10">
    <property type="match status" value="1"/>
</dbReference>
<keyword evidence="2" id="KW-0596">Phosphopantetheine</keyword>
<dbReference type="GO" id="GO:0006631">
    <property type="term" value="P:fatty acid metabolic process"/>
    <property type="evidence" value="ECO:0007669"/>
    <property type="project" value="UniProtKB-KW"/>
</dbReference>
<dbReference type="InterPro" id="IPR023213">
    <property type="entry name" value="CAT-like_dom_sf"/>
</dbReference>
<dbReference type="SUPFAM" id="SSF53901">
    <property type="entry name" value="Thiolase-like"/>
    <property type="match status" value="1"/>
</dbReference>
<dbReference type="InterPro" id="IPR016039">
    <property type="entry name" value="Thiolase-like"/>
</dbReference>
<keyword evidence="7" id="KW-0443">Lipid metabolism</keyword>
<dbReference type="Pfam" id="PF00550">
    <property type="entry name" value="PP-binding"/>
    <property type="match status" value="2"/>
</dbReference>
<dbReference type="InterPro" id="IPR020841">
    <property type="entry name" value="PKS_Beta-ketoAc_synthase_dom"/>
</dbReference>
<dbReference type="InterPro" id="IPR014030">
    <property type="entry name" value="Ketoacyl_synth_N"/>
</dbReference>
<keyword evidence="5" id="KW-0677">Repeat</keyword>
<dbReference type="SMART" id="SM00823">
    <property type="entry name" value="PKS_PP"/>
    <property type="match status" value="2"/>
</dbReference>
<dbReference type="InterPro" id="IPR006342">
    <property type="entry name" value="FkbM_mtfrase"/>
</dbReference>
<dbReference type="InterPro" id="IPR010071">
    <property type="entry name" value="AA_adenyl_dom"/>
</dbReference>
<reference evidence="11 12" key="1">
    <citation type="submission" date="2016-12" db="EMBL/GenBank/DDBJ databases">
        <authorList>
            <person name="Song W.-J."/>
            <person name="Kurnit D.M."/>
        </authorList>
    </citation>
    <scope>NUCLEOTIDE SEQUENCE [LARGE SCALE GENOMIC DNA]</scope>
    <source>
        <strain evidence="11 12">CECT 9026</strain>
    </source>
</reference>
<dbReference type="InterPro" id="IPR029063">
    <property type="entry name" value="SAM-dependent_MTases_sf"/>
</dbReference>
<dbReference type="Gene3D" id="3.30.300.30">
    <property type="match status" value="2"/>
</dbReference>
<dbReference type="InterPro" id="IPR001242">
    <property type="entry name" value="Condensation_dom"/>
</dbReference>
<dbReference type="Pfam" id="PF00668">
    <property type="entry name" value="Condensation"/>
    <property type="match status" value="1"/>
</dbReference>
<evidence type="ECO:0000259" key="10">
    <source>
        <dbReference type="PROSITE" id="PS52004"/>
    </source>
</evidence>
<dbReference type="GO" id="GO:0008610">
    <property type="term" value="P:lipid biosynthetic process"/>
    <property type="evidence" value="ECO:0007669"/>
    <property type="project" value="UniProtKB-ARBA"/>
</dbReference>
<dbReference type="Pfam" id="PF00109">
    <property type="entry name" value="ketoacyl-synt"/>
    <property type="match status" value="1"/>
</dbReference>
<evidence type="ECO:0000256" key="1">
    <source>
        <dbReference type="ARBA" id="ARBA00001957"/>
    </source>
</evidence>
<proteinExistence type="predicted"/>
<dbReference type="InterPro" id="IPR020806">
    <property type="entry name" value="PKS_PP-bd"/>
</dbReference>
<dbReference type="OrthoDB" id="9778690at2"/>
<dbReference type="SUPFAM" id="SSF47336">
    <property type="entry name" value="ACP-like"/>
    <property type="match status" value="2"/>
</dbReference>
<dbReference type="CDD" id="cd00833">
    <property type="entry name" value="PKS"/>
    <property type="match status" value="1"/>
</dbReference>
<evidence type="ECO:0000256" key="4">
    <source>
        <dbReference type="ARBA" id="ARBA00022679"/>
    </source>
</evidence>
<dbReference type="InterPro" id="IPR045851">
    <property type="entry name" value="AMP-bd_C_sf"/>
</dbReference>
<dbReference type="Gene3D" id="1.10.1200.10">
    <property type="entry name" value="ACP-like"/>
    <property type="match status" value="2"/>
</dbReference>
<dbReference type="InterPro" id="IPR009081">
    <property type="entry name" value="PP-bd_ACP"/>
</dbReference>
<dbReference type="InterPro" id="IPR042099">
    <property type="entry name" value="ANL_N_sf"/>
</dbReference>
<feature type="domain" description="Ketosynthase family 3 (KS3)" evidence="10">
    <location>
        <begin position="1351"/>
        <end position="1777"/>
    </location>
</feature>
<dbReference type="InterPro" id="IPR006162">
    <property type="entry name" value="Ppantetheine_attach_site"/>
</dbReference>
<dbReference type="NCBIfam" id="TIGR01444">
    <property type="entry name" value="fkbM_fam"/>
    <property type="match status" value="1"/>
</dbReference>
<evidence type="ECO:0000256" key="2">
    <source>
        <dbReference type="ARBA" id="ARBA00022450"/>
    </source>
</evidence>
<gene>
    <name evidence="11" type="primary">pksJ</name>
    <name evidence="11" type="ORF">VSP9026_03121</name>
</gene>
<keyword evidence="6" id="KW-0276">Fatty acid metabolism</keyword>
<evidence type="ECO:0000259" key="9">
    <source>
        <dbReference type="PROSITE" id="PS50075"/>
    </source>
</evidence>
<dbReference type="GO" id="GO:0043041">
    <property type="term" value="P:amino acid activation for nonribosomal peptide biosynthetic process"/>
    <property type="evidence" value="ECO:0007669"/>
    <property type="project" value="TreeGrafter"/>
</dbReference>
<dbReference type="PROSITE" id="PS52004">
    <property type="entry name" value="KS3_2"/>
    <property type="match status" value="1"/>
</dbReference>
<dbReference type="CDD" id="cd05930">
    <property type="entry name" value="A_NRPS"/>
    <property type="match status" value="1"/>
</dbReference>
<protein>
    <submittedName>
        <fullName evidence="11">Polyketide synthase PksJ</fullName>
    </submittedName>
</protein>
<dbReference type="Proteomes" id="UP000184774">
    <property type="component" value="Unassembled WGS sequence"/>
</dbReference>
<evidence type="ECO:0000313" key="12">
    <source>
        <dbReference type="Proteomes" id="UP000184774"/>
    </source>
</evidence>
<dbReference type="RefSeq" id="WP_074373874.1">
    <property type="nucleotide sequence ID" value="NZ_AP024907.1"/>
</dbReference>
<dbReference type="Pfam" id="PF16197">
    <property type="entry name" value="KAsynt_C_assoc"/>
    <property type="match status" value="1"/>
</dbReference>
<organism evidence="11 12">
    <name type="scientific">Vibrio spartinae</name>
    <dbReference type="NCBI Taxonomy" id="1918945"/>
    <lineage>
        <taxon>Bacteria</taxon>
        <taxon>Pseudomonadati</taxon>
        <taxon>Pseudomonadota</taxon>
        <taxon>Gammaproteobacteria</taxon>
        <taxon>Vibrionales</taxon>
        <taxon>Vibrionaceae</taxon>
        <taxon>Vibrio</taxon>
    </lineage>
</organism>
<dbReference type="PANTHER" id="PTHR45527">
    <property type="entry name" value="NONRIBOSOMAL PEPTIDE SYNTHETASE"/>
    <property type="match status" value="1"/>
</dbReference>
<dbReference type="Pfam" id="PF00501">
    <property type="entry name" value="AMP-binding"/>
    <property type="match status" value="1"/>
</dbReference>
<feature type="domain" description="Carrier" evidence="9">
    <location>
        <begin position="1982"/>
        <end position="2057"/>
    </location>
</feature>
<dbReference type="SUPFAM" id="SSF56801">
    <property type="entry name" value="Acetyl-CoA synthetase-like"/>
    <property type="match status" value="1"/>
</dbReference>
<dbReference type="Gene3D" id="3.30.559.30">
    <property type="entry name" value="Nonribosomal peptide synthetase, condensation domain"/>
    <property type="match status" value="1"/>
</dbReference>
<evidence type="ECO:0000256" key="5">
    <source>
        <dbReference type="ARBA" id="ARBA00022737"/>
    </source>
</evidence>
<feature type="domain" description="Carrier" evidence="9">
    <location>
        <begin position="1257"/>
        <end position="1333"/>
    </location>
</feature>
<name>A0A1N6M7H0_9VIBR</name>
<dbReference type="InterPro" id="IPR036736">
    <property type="entry name" value="ACP-like_sf"/>
</dbReference>
<dbReference type="NCBIfam" id="TIGR01733">
    <property type="entry name" value="AA-adenyl-dom"/>
    <property type="match status" value="1"/>
</dbReference>
<dbReference type="PROSITE" id="PS50075">
    <property type="entry name" value="CARRIER"/>
    <property type="match status" value="2"/>
</dbReference>
<evidence type="ECO:0000256" key="7">
    <source>
        <dbReference type="ARBA" id="ARBA00023098"/>
    </source>
</evidence>